<dbReference type="InterPro" id="IPR056823">
    <property type="entry name" value="TEN-like_YD-shell"/>
</dbReference>
<feature type="compositionally biased region" description="Polar residues" evidence="2">
    <location>
        <begin position="1261"/>
        <end position="1275"/>
    </location>
</feature>
<dbReference type="Gene3D" id="2.180.10.10">
    <property type="entry name" value="RHS repeat-associated core"/>
    <property type="match status" value="1"/>
</dbReference>
<dbReference type="PANTHER" id="PTHR32305">
    <property type="match status" value="1"/>
</dbReference>
<keyword evidence="1" id="KW-0677">Repeat</keyword>
<proteinExistence type="predicted"/>
<gene>
    <name evidence="4" type="ORF">GCM10018772_02740</name>
</gene>
<dbReference type="Proteomes" id="UP000630718">
    <property type="component" value="Unassembled WGS sequence"/>
</dbReference>
<feature type="region of interest" description="Disordered" evidence="2">
    <location>
        <begin position="25"/>
        <end position="52"/>
    </location>
</feature>
<evidence type="ECO:0000256" key="1">
    <source>
        <dbReference type="ARBA" id="ARBA00022737"/>
    </source>
</evidence>
<dbReference type="EMBL" id="BNBI01000001">
    <property type="protein sequence ID" value="GHE83706.1"/>
    <property type="molecule type" value="Genomic_DNA"/>
</dbReference>
<evidence type="ECO:0000256" key="2">
    <source>
        <dbReference type="SAM" id="MobiDB-lite"/>
    </source>
</evidence>
<dbReference type="NCBIfam" id="TIGR03696">
    <property type="entry name" value="Rhs_assc_core"/>
    <property type="match status" value="1"/>
</dbReference>
<dbReference type="Gene3D" id="2.170.16.10">
    <property type="entry name" value="Hedgehog/Intein (Hint) domain"/>
    <property type="match status" value="1"/>
</dbReference>
<comment type="caution">
    <text evidence="4">The sequence shown here is derived from an EMBL/GenBank/DDBJ whole genome shotgun (WGS) entry which is preliminary data.</text>
</comment>
<dbReference type="Pfam" id="PF05593">
    <property type="entry name" value="RHS_repeat"/>
    <property type="match status" value="2"/>
</dbReference>
<protein>
    <recommendedName>
        <fullName evidence="3">Teneurin-like YD-shell domain-containing protein</fullName>
    </recommendedName>
</protein>
<keyword evidence="5" id="KW-1185">Reference proteome</keyword>
<dbReference type="CDD" id="cd00081">
    <property type="entry name" value="Hint"/>
    <property type="match status" value="1"/>
</dbReference>
<feature type="domain" description="Teneurin-like YD-shell" evidence="3">
    <location>
        <begin position="1616"/>
        <end position="1819"/>
    </location>
</feature>
<dbReference type="InterPro" id="IPR022385">
    <property type="entry name" value="Rhs_assc_core"/>
</dbReference>
<name>A0A919A1S1_9ACTN</name>
<dbReference type="Pfam" id="PF07591">
    <property type="entry name" value="PT-HINT"/>
    <property type="match status" value="1"/>
</dbReference>
<dbReference type="InterPro" id="IPR006530">
    <property type="entry name" value="YD"/>
</dbReference>
<accession>A0A919A1S1</accession>
<dbReference type="NCBIfam" id="TIGR01643">
    <property type="entry name" value="YD_repeat_2x"/>
    <property type="match status" value="4"/>
</dbReference>
<dbReference type="InterPro" id="IPR036844">
    <property type="entry name" value="Hint_dom_sf"/>
</dbReference>
<dbReference type="PANTHER" id="PTHR32305:SF17">
    <property type="entry name" value="TRNA NUCLEASE WAPA"/>
    <property type="match status" value="1"/>
</dbReference>
<dbReference type="Pfam" id="PF25023">
    <property type="entry name" value="TEN_YD-shell"/>
    <property type="match status" value="1"/>
</dbReference>
<dbReference type="SUPFAM" id="SSF51294">
    <property type="entry name" value="Hedgehog/intein (Hint) domain"/>
    <property type="match status" value="1"/>
</dbReference>
<evidence type="ECO:0000313" key="4">
    <source>
        <dbReference type="EMBL" id="GHE83706.1"/>
    </source>
</evidence>
<feature type="compositionally biased region" description="Basic and acidic residues" evidence="2">
    <location>
        <begin position="32"/>
        <end position="41"/>
    </location>
</feature>
<organism evidence="4 5">
    <name type="scientific">Streptomyces fumanus</name>
    <dbReference type="NCBI Taxonomy" id="67302"/>
    <lineage>
        <taxon>Bacteria</taxon>
        <taxon>Bacillati</taxon>
        <taxon>Actinomycetota</taxon>
        <taxon>Actinomycetes</taxon>
        <taxon>Kitasatosporales</taxon>
        <taxon>Streptomycetaceae</taxon>
        <taxon>Streptomyces</taxon>
    </lineage>
</organism>
<evidence type="ECO:0000259" key="3">
    <source>
        <dbReference type="Pfam" id="PF25023"/>
    </source>
</evidence>
<sequence>MTLAVSVLPQTPLLSSPQARAAGLDRLPTQTDLDHPVDGKTARGRAYTKTDPAETAKVIRADEHAWPAAGSAEVEVGDKPVKAKGLPVRVAKAGRTSPASVEVAIADRGKAIAAGLDGTLLTVARADGRTGIGAVDVSLDYSSFAPAYGGGYASRLRLVQYPACVLTTPQKKQCARPTPLESVNDTENQTLSTTAKVTAAGRTASPTVLAATAGDSGTQGSYTATSLAPSAQWNVSDASGVFNWSYPITTPPVPGGLAPSVALGYNSQTIDGQTSTTNNQGSWIGQGFSYEPGFIERRYKPCADDGHDDTNGDQCWGTDNATISIAGGASGDLVKDKKSGEWHLISDDFSKVEQLTGATNGDDNGEYWKVTNTDGTQYFFGRNHLDGWASGDETTNSAWTVPVYGDDPDEPCYKTTLANAYCTQAWRWNLDAVIDRHGNQISYFYGTETNYYTQGLKTTENGKAYIRGGYLKRIDYGQRSGTVYDTKPAARVTFTTSERCIGDLTDCEAGDLTDSTAADWPDVPWDRNCKAGSKCPGQNSPTFWTRKQLDRITTQIRTGDSTYEDVDSWTLRHLFTDNGDGSRSLWLDQIDHKGLTGTDVSVPPVKLYGLQLPNRVDKRNDNIQPFVRFRLTAVQNESGGVLSVGYADPQCSETDLPTAGESAVRCYPLKWNPPGEEDPVTDWFHKYVVSSVTEQDLVGGNPDHITTYTYLGDAGWRKAKKDGLTKDEYLTWNDWRGYQRVRVQTSDGTNSSSNTRTEHLYFQGLDGDKTADGGTRTSTVTDTEGTTYTDDDWKSGFELETLTYNGDTVVEKSIDTLWTKTTATRAEDWGTRTARYVRTARTDSYEALAAGGWRHSATANTYDDTTGRLVRTADHGELDVADNQCTTTQYADNPGLHIYSLIARVETLAVDCATTPDRSKDVISDDVTLYDGTATVGGAPTKGDPTTVKRLASHNGTTATYQTVTKATYDTYGRPLTVTDAANQTTYTKYTDTYGLATKKQDTNPLDWVTYTEYAPQWGQLSAQTDANGKRTDLSYDALGRLTAVWMPDRPKAAGATASIKYSYGIRTDDPSWVRTQRLEGSGTTYGSEYQLYDGLLRPRQIQTEGPDGGRLIADTLYDGSGRVVKTNDTYYTTGAPGTDLFAPVNADIDAQTVTEYDGASRPIASIFKVGGTEENRTTYSYGGDRVHVDPPDGQTPTTTITDVRDHTVELREYKASAPRPSGTASDYVATRYTYTPSGQLKSVVDQAGNTWSYGYDQRGRQTSSTDPDAGTSITAYDDVDRPTSVTDSRKNKVTTTYDALGRTTGTWQGDADTGTRLSVTKYDTVAKGELYGEYTYRNSTVYSSVLHPVLDEMYRPTLTRYTVSKTAEPELGGTYEFGTQYGLDGTVTAQSYPAAGGLAGESVSYQYDGLQRPVGMNTSLNTTGSYVTDAQYSPTSQLEGVELWSGKSTDTRTWLDFRYERGTERLLRQSVRVENAASPALDTTYGYDDAGNVRSIADRPAGGPTDAQCLTYDTLGRLTEAWTSAATPDGASGTGVQDRACTAAPASSNVGGVSPYWNSYSYDVTGNRTGLTRHGVGITPTSTVTSTYGQGEQGPHQLSKTVTQTAATDTTPAVTSQDTYTYDAAGNTETRVLGGDTQTLVWDKQNHLTQVKEADGSSTNYVYDAAGDRLLRETTTEKVLYLPGMELRLDKAGKTVGGSRYYSFGGQTIAQRTTDGVTYLAGDSQGTAQLAIASGDGSTQRRRLDSFGVARDQTSASVSSWANDKGFVGGTNDETTGLVHLGAREYDADLGRFISLDPVMNLANPQQINGYTYGNNNPATYADPSGTCASVDCPTRPCSQCQNTTPGTEPGPPRLSPNAAAAGYTLDQVLGQDSAAAVKKKNQQSGQVYAQASADAAKRRAAAAAKELAQIVADELGITDALDCFTTGSLGACGATAVTVVSSMVGGIIGKLAVKYGAKLRIKQAAALGKRLWGLGDKLVSAIKDWWRNSRLASKLAKSCNSFAPGTRVVMADGSTKAIEDVDIGDKVRATDPETGRTTVQTVTAEITGAGLKHLVRITIDTDGGKGDKTASVTATDGHPFWVPELGTWLKATDLHPGTWLRTSTGTYVKVTALKRWTAQTTTVHNLTVSAVHTYYVLAGQTPILVHNSGGCIPALRDWSSQRFQFGNETFLLDKKGMEHILTRHHPKMWDGSVKAQQSFFDPKMSVADVQDAIGQVMRQNRDALVQRGSRGMYQIQGKVNGVDYVLGMNKGRVGQFYPVTP</sequence>
<reference evidence="4" key="1">
    <citation type="journal article" date="2014" name="Int. J. Syst. Evol. Microbiol.">
        <title>Complete genome sequence of Corynebacterium casei LMG S-19264T (=DSM 44701T), isolated from a smear-ripened cheese.</title>
        <authorList>
            <consortium name="US DOE Joint Genome Institute (JGI-PGF)"/>
            <person name="Walter F."/>
            <person name="Albersmeier A."/>
            <person name="Kalinowski J."/>
            <person name="Ruckert C."/>
        </authorList>
    </citation>
    <scope>NUCLEOTIDE SEQUENCE</scope>
    <source>
        <strain evidence="4">JCM 4477</strain>
    </source>
</reference>
<evidence type="ECO:0000313" key="5">
    <source>
        <dbReference type="Proteomes" id="UP000630718"/>
    </source>
</evidence>
<dbReference type="InterPro" id="IPR031325">
    <property type="entry name" value="RHS_repeat"/>
</dbReference>
<reference evidence="4" key="2">
    <citation type="submission" date="2020-09" db="EMBL/GenBank/DDBJ databases">
        <authorList>
            <person name="Sun Q."/>
            <person name="Ohkuma M."/>
        </authorList>
    </citation>
    <scope>NUCLEOTIDE SEQUENCE</scope>
    <source>
        <strain evidence="4">JCM 4477</strain>
    </source>
</reference>
<feature type="region of interest" description="Disordered" evidence="2">
    <location>
        <begin position="1254"/>
        <end position="1288"/>
    </location>
</feature>
<dbReference type="InterPro" id="IPR050708">
    <property type="entry name" value="T6SS_VgrG/RHS"/>
</dbReference>